<comment type="caution">
    <text evidence="1">The sequence shown here is derived from an EMBL/GenBank/DDBJ whole genome shotgun (WGS) entry which is preliminary data.</text>
</comment>
<dbReference type="InterPro" id="IPR034660">
    <property type="entry name" value="DinB/YfiT-like"/>
</dbReference>
<dbReference type="InterPro" id="IPR012550">
    <property type="entry name" value="DUF1706"/>
</dbReference>
<dbReference type="PANTHER" id="PTHR40658">
    <property type="match status" value="1"/>
</dbReference>
<evidence type="ECO:0000313" key="1">
    <source>
        <dbReference type="EMBL" id="OMD49555.1"/>
    </source>
</evidence>
<evidence type="ECO:0000313" key="2">
    <source>
        <dbReference type="Proteomes" id="UP000187412"/>
    </source>
</evidence>
<gene>
    <name evidence="1" type="ORF">BSK56_09390</name>
</gene>
<protein>
    <recommendedName>
        <fullName evidence="3">Cytoplasmic protein</fullName>
    </recommendedName>
</protein>
<dbReference type="EMBL" id="MPTB01000009">
    <property type="protein sequence ID" value="OMD49555.1"/>
    <property type="molecule type" value="Genomic_DNA"/>
</dbReference>
<dbReference type="PANTHER" id="PTHR40658:SF3">
    <property type="entry name" value="CLBS_DFSB FAMILY FOUR-HELIX BUNDLE PROTEIN"/>
    <property type="match status" value="1"/>
</dbReference>
<accession>A0ABX3HG77</accession>
<dbReference type="PIRSF" id="PIRSF031551">
    <property type="entry name" value="DUF1706"/>
    <property type="match status" value="1"/>
</dbReference>
<keyword evidence="2" id="KW-1185">Reference proteome</keyword>
<dbReference type="Gene3D" id="1.20.120.450">
    <property type="entry name" value="dinb family like domain"/>
    <property type="match status" value="1"/>
</dbReference>
<dbReference type="RefSeq" id="WP_076110284.1">
    <property type="nucleotide sequence ID" value="NZ_MPTB01000009.1"/>
</dbReference>
<dbReference type="Proteomes" id="UP000187412">
    <property type="component" value="Unassembled WGS sequence"/>
</dbReference>
<proteinExistence type="predicted"/>
<organism evidence="1 2">
    <name type="scientific">Paenibacillus borealis</name>
    <dbReference type="NCBI Taxonomy" id="160799"/>
    <lineage>
        <taxon>Bacteria</taxon>
        <taxon>Bacillati</taxon>
        <taxon>Bacillota</taxon>
        <taxon>Bacilli</taxon>
        <taxon>Bacillales</taxon>
        <taxon>Paenibacillaceae</taxon>
        <taxon>Paenibacillus</taxon>
    </lineage>
</organism>
<evidence type="ECO:0008006" key="3">
    <source>
        <dbReference type="Google" id="ProtNLM"/>
    </source>
</evidence>
<dbReference type="Pfam" id="PF08020">
    <property type="entry name" value="DUF1706"/>
    <property type="match status" value="1"/>
</dbReference>
<name>A0ABX3HG77_PAEBO</name>
<reference evidence="1 2" key="1">
    <citation type="submission" date="2016-10" db="EMBL/GenBank/DDBJ databases">
        <title>Paenibacillus species isolates.</title>
        <authorList>
            <person name="Beno S.M."/>
        </authorList>
    </citation>
    <scope>NUCLEOTIDE SEQUENCE [LARGE SCALE GENOMIC DNA]</scope>
    <source>
        <strain evidence="1 2">FSL H7-0744</strain>
    </source>
</reference>
<sequence length="178" mass="20886">MASYEYSSKEELIETIHSKYVLLDAEFDGIDDSQRDARIPEVDKTPAEIIAYQLGWLPLVMGWDKDEREGHEVHMPSPGYKWNQLGGLYQSFYEQYAALSLAELRDLFRQREQEWLEWIGTLTEEELFTQGTRKWTGSKDNWPMARWIHINSVAPFTNFRAKIRKWKKHSAEGNQGNA</sequence>